<dbReference type="Proteomes" id="UP000572007">
    <property type="component" value="Unassembled WGS sequence"/>
</dbReference>
<dbReference type="EMBL" id="JAAXOM010000001">
    <property type="protein sequence ID" value="NKX86625.1"/>
    <property type="molecule type" value="Genomic_DNA"/>
</dbReference>
<gene>
    <name evidence="1" type="ORF">HGA10_04760</name>
</gene>
<evidence type="ECO:0000313" key="2">
    <source>
        <dbReference type="Proteomes" id="UP000572007"/>
    </source>
</evidence>
<reference evidence="1 2" key="1">
    <citation type="submission" date="2020-04" db="EMBL/GenBank/DDBJ databases">
        <title>MicrobeNet Type strains.</title>
        <authorList>
            <person name="Nicholson A.C."/>
        </authorList>
    </citation>
    <scope>NUCLEOTIDE SEQUENCE [LARGE SCALE GENOMIC DNA]</scope>
    <source>
        <strain evidence="1 2">DSM 44960</strain>
    </source>
</reference>
<comment type="caution">
    <text evidence="1">The sequence shown here is derived from an EMBL/GenBank/DDBJ whole genome shotgun (WGS) entry which is preliminary data.</text>
</comment>
<name>A0A846W0V4_9NOCA</name>
<protein>
    <submittedName>
        <fullName evidence="1">XRE family transcriptional regulator</fullName>
    </submittedName>
</protein>
<accession>A0A846W0V4</accession>
<proteinExistence type="predicted"/>
<organism evidence="1 2">
    <name type="scientific">Nocardia coubleae</name>
    <dbReference type="NCBI Taxonomy" id="356147"/>
    <lineage>
        <taxon>Bacteria</taxon>
        <taxon>Bacillati</taxon>
        <taxon>Actinomycetota</taxon>
        <taxon>Actinomycetes</taxon>
        <taxon>Mycobacteriales</taxon>
        <taxon>Nocardiaceae</taxon>
        <taxon>Nocardia</taxon>
    </lineage>
</organism>
<sequence>MTRAELADAINEHVWRTTGIRRDLDAHAIARYERGVVRWPNADYRRAMNDILGASDAELGFVASRRRQPDEGQPDSTLAVNLFSPFGPSADPTALVTFSGFEGSRPARVGNSEITAIRVATQAAAETENLHGGGSSAIVIASRELTRFAPWVHSSVSAKLRRSLFEAVGNLSSVVGYTAFDAGEFLNADRCFQFALWCADSAGSWDLRASALADMARRSAFVGDPDSALSLIELAQVRSDRLAFTVRAMLSAMRAQYLASLGRSGEVVGEVARADELFAARTPDCDPPWMCFYDTAEHLGSTGKALALAAEALGSIDVAAPRLRYAIDMHGSEYLRSRTFSEIRLAALTMKLGDPREAAALGCEAVEHSRALKSARIAAELRGLAAVANTHRRIADVGELWAMIAATAPRRRAK</sequence>
<dbReference type="AlphaFoldDB" id="A0A846W0V4"/>
<dbReference type="RefSeq" id="WP_067640054.1">
    <property type="nucleotide sequence ID" value="NZ_JAAXOM010000001.1"/>
</dbReference>
<keyword evidence="2" id="KW-1185">Reference proteome</keyword>
<evidence type="ECO:0000313" key="1">
    <source>
        <dbReference type="EMBL" id="NKX86625.1"/>
    </source>
</evidence>